<feature type="signal peptide" evidence="1">
    <location>
        <begin position="1"/>
        <end position="21"/>
    </location>
</feature>
<comment type="caution">
    <text evidence="3">The sequence shown here is derived from an EMBL/GenBank/DDBJ whole genome shotgun (WGS) entry which is preliminary data.</text>
</comment>
<dbReference type="InterPro" id="IPR011330">
    <property type="entry name" value="Glyco_hydro/deAcase_b/a-brl"/>
</dbReference>
<gene>
    <name evidence="3" type="ORF">GCM10010954_24450</name>
</gene>
<evidence type="ECO:0000259" key="2">
    <source>
        <dbReference type="PROSITE" id="PS51677"/>
    </source>
</evidence>
<dbReference type="Pfam" id="PF01522">
    <property type="entry name" value="Polysacc_deac_1"/>
    <property type="match status" value="1"/>
</dbReference>
<dbReference type="EMBL" id="BMEL01000003">
    <property type="protein sequence ID" value="GGF24671.1"/>
    <property type="molecule type" value="Genomic_DNA"/>
</dbReference>
<dbReference type="NCBIfam" id="TIGR02884">
    <property type="entry name" value="spore_pdaA"/>
    <property type="match status" value="1"/>
</dbReference>
<dbReference type="InterPro" id="IPR002509">
    <property type="entry name" value="NODB_dom"/>
</dbReference>
<proteinExistence type="predicted"/>
<dbReference type="AlphaFoldDB" id="A0A917EYY2"/>
<accession>A0A917EYY2</accession>
<evidence type="ECO:0000256" key="1">
    <source>
        <dbReference type="SAM" id="SignalP"/>
    </source>
</evidence>
<sequence>MSKYILMVVLFLFCSPIFASAEGWGFEKDKNGNTPDVGRYGPMIDEHDGFFVDQSGEKIVYFTFDNGYEQGYTDEVLNVLKEQQVPATFFVTGHYINSAPDLVKRMVKEGHIIGNHSWSHPDFTTISKSEMKHELDQVQSAVENLTDQNTMTFLRPPRGTFNTNTLEWARELGYIHAFWSIAFVDWETNRQKGWEYAFNNVMEQIHPGAVILLHTVSEDNAEALDNLINELRMRGYQFGSLNDLLVKKLLPFPIVSL</sequence>
<dbReference type="PANTHER" id="PTHR10587:SF78">
    <property type="entry name" value="PEPTIDOGLYCAN-N-ACETYLMURAMIC ACID DEACETYLASE PDAA"/>
    <property type="match status" value="1"/>
</dbReference>
<evidence type="ECO:0000313" key="4">
    <source>
        <dbReference type="Proteomes" id="UP000660110"/>
    </source>
</evidence>
<keyword evidence="4" id="KW-1185">Reference proteome</keyword>
<dbReference type="InterPro" id="IPR050248">
    <property type="entry name" value="Polysacc_deacetylase_ArnD"/>
</dbReference>
<dbReference type="SUPFAM" id="SSF88713">
    <property type="entry name" value="Glycoside hydrolase/deacetylase"/>
    <property type="match status" value="1"/>
</dbReference>
<reference evidence="3" key="2">
    <citation type="submission" date="2020-09" db="EMBL/GenBank/DDBJ databases">
        <authorList>
            <person name="Sun Q."/>
            <person name="Zhou Y."/>
        </authorList>
    </citation>
    <scope>NUCLEOTIDE SEQUENCE</scope>
    <source>
        <strain evidence="3">CGMCC 1.12153</strain>
    </source>
</reference>
<evidence type="ECO:0000313" key="3">
    <source>
        <dbReference type="EMBL" id="GGF24671.1"/>
    </source>
</evidence>
<dbReference type="Gene3D" id="3.20.20.370">
    <property type="entry name" value="Glycoside hydrolase/deacetylase"/>
    <property type="match status" value="1"/>
</dbReference>
<dbReference type="PANTHER" id="PTHR10587">
    <property type="entry name" value="GLYCOSYL TRANSFERASE-RELATED"/>
    <property type="match status" value="1"/>
</dbReference>
<protein>
    <submittedName>
        <fullName evidence="3">Delta-lactam-biosynthetic de-N-acetylase</fullName>
    </submittedName>
</protein>
<feature type="domain" description="NodB homology" evidence="2">
    <location>
        <begin position="58"/>
        <end position="239"/>
    </location>
</feature>
<dbReference type="GO" id="GO:0016810">
    <property type="term" value="F:hydrolase activity, acting on carbon-nitrogen (but not peptide) bonds"/>
    <property type="evidence" value="ECO:0007669"/>
    <property type="project" value="InterPro"/>
</dbReference>
<dbReference type="RefSeq" id="WP_188377803.1">
    <property type="nucleotide sequence ID" value="NZ_BMEL01000003.1"/>
</dbReference>
<feature type="chain" id="PRO_5036872353" evidence="1">
    <location>
        <begin position="22"/>
        <end position="257"/>
    </location>
</feature>
<dbReference type="GO" id="GO:0016020">
    <property type="term" value="C:membrane"/>
    <property type="evidence" value="ECO:0007669"/>
    <property type="project" value="TreeGrafter"/>
</dbReference>
<keyword evidence="1" id="KW-0732">Signal</keyword>
<dbReference type="Proteomes" id="UP000660110">
    <property type="component" value="Unassembled WGS sequence"/>
</dbReference>
<dbReference type="CDD" id="cd10948">
    <property type="entry name" value="CE4_BsPdaA_like"/>
    <property type="match status" value="1"/>
</dbReference>
<dbReference type="PROSITE" id="PS51677">
    <property type="entry name" value="NODB"/>
    <property type="match status" value="1"/>
</dbReference>
<name>A0A917EYY2_HALAA</name>
<dbReference type="GO" id="GO:0005975">
    <property type="term" value="P:carbohydrate metabolic process"/>
    <property type="evidence" value="ECO:0007669"/>
    <property type="project" value="InterPro"/>
</dbReference>
<reference evidence="3" key="1">
    <citation type="journal article" date="2014" name="Int. J. Syst. Evol. Microbiol.">
        <title>Complete genome sequence of Corynebacterium casei LMG S-19264T (=DSM 44701T), isolated from a smear-ripened cheese.</title>
        <authorList>
            <consortium name="US DOE Joint Genome Institute (JGI-PGF)"/>
            <person name="Walter F."/>
            <person name="Albersmeier A."/>
            <person name="Kalinowski J."/>
            <person name="Ruckert C."/>
        </authorList>
    </citation>
    <scope>NUCLEOTIDE SEQUENCE</scope>
    <source>
        <strain evidence="3">CGMCC 1.12153</strain>
    </source>
</reference>
<organism evidence="3 4">
    <name type="scientific">Halobacillus andaensis</name>
    <dbReference type="NCBI Taxonomy" id="1176239"/>
    <lineage>
        <taxon>Bacteria</taxon>
        <taxon>Bacillati</taxon>
        <taxon>Bacillota</taxon>
        <taxon>Bacilli</taxon>
        <taxon>Bacillales</taxon>
        <taxon>Bacillaceae</taxon>
        <taxon>Halobacillus</taxon>
    </lineage>
</organism>
<dbReference type="InterPro" id="IPR014235">
    <property type="entry name" value="Spore_PdaA"/>
</dbReference>